<evidence type="ECO:0000256" key="6">
    <source>
        <dbReference type="PROSITE-ProRule" id="PRU00723"/>
    </source>
</evidence>
<feature type="compositionally biased region" description="Basic and acidic residues" evidence="7">
    <location>
        <begin position="437"/>
        <end position="465"/>
    </location>
</feature>
<evidence type="ECO:0000256" key="7">
    <source>
        <dbReference type="SAM" id="MobiDB-lite"/>
    </source>
</evidence>
<dbReference type="PANTHER" id="PTHR15725:SF14">
    <property type="entry name" value="ZINC FINGER CCCH DOMAIN-CONTAINING PROTEIN 11A"/>
    <property type="match status" value="1"/>
</dbReference>
<keyword evidence="2" id="KW-0677">Repeat</keyword>
<keyword evidence="5" id="KW-0238">DNA-binding</keyword>
<dbReference type="OMA" id="PCFFFQK"/>
<dbReference type="GO" id="GO:0003729">
    <property type="term" value="F:mRNA binding"/>
    <property type="evidence" value="ECO:0007669"/>
    <property type="project" value="TreeGrafter"/>
</dbReference>
<dbReference type="SUPFAM" id="SSF90229">
    <property type="entry name" value="CCCH zinc finger"/>
    <property type="match status" value="1"/>
</dbReference>
<feature type="domain" description="C3H1-type" evidence="8">
    <location>
        <begin position="16"/>
        <end position="45"/>
    </location>
</feature>
<keyword evidence="3 6" id="KW-0863">Zinc-finger</keyword>
<evidence type="ECO:0000256" key="4">
    <source>
        <dbReference type="ARBA" id="ARBA00022833"/>
    </source>
</evidence>
<reference evidence="9" key="1">
    <citation type="submission" date="2021-01" db="UniProtKB">
        <authorList>
            <consortium name="EnsemblPlants"/>
        </authorList>
    </citation>
    <scope>IDENTIFICATION</scope>
</reference>
<feature type="compositionally biased region" description="Basic and acidic residues" evidence="7">
    <location>
        <begin position="546"/>
        <end position="556"/>
    </location>
</feature>
<sequence>MVPDTNQPAAPEDEASKRNTDCVYFLASPLTCKKGSECEFRHSEYARVNPRDCWYWLNGSCLNPKCAFRHPPLGGLLGTQAAVSAGTALASPQAVAPTPPVAASQSKQAVPCIFFQKGLCLKGDRCAFLHGPNSVATKPPQSAPPSAGVTGSRSVFTITQGSSEPNNSDLNMYTDVKSVPKVSNAQPKANAMAERVVFPSRGFNDEKLSYKSTTVAPLPSGSNILSSNRMYETEKPDDHVTLNDKEADDFYRESSPGFDVLVDDELAEDQYYDEDHYGAAVAGEGKNMKDLDSLPDVDHEMFERSYDGFDRVSAQYSRDKRRISSERTLRGSASLEGRNDNKEGRSDRIGQTDLRHRLKQKKGGGLRSVISNNNHDERRSADSRRDSWLTTPPESSLSGRLQGRIRDIQSPPVRGVFSDRDSERGRNIRRKSPGRTRIHDRIGTRVHDDFGNERNSRGYEGRIEGSEDGVDEFSGPKKLSELKACKSSVKDRLMSGQESFSLGKRKSTGEHEQLDSDLSFEGPKPLSEILKRKKRSEMNAPGTVSSEHKVTNETKSSENSSINKEEPKSAADVSEKRTEPDHTQPFEAPNSDQVDQEEGIIADEGMEDQNFEGHNQGEGGEEYYYEDGEEYNLEDENIDGENIEGEYADEEDGDDFEKKIGGMFS</sequence>
<feature type="compositionally biased region" description="Basic and acidic residues" evidence="7">
    <location>
        <begin position="563"/>
        <end position="584"/>
    </location>
</feature>
<feature type="compositionally biased region" description="Acidic residues" evidence="7">
    <location>
        <begin position="594"/>
        <end position="610"/>
    </location>
</feature>
<dbReference type="InterPro" id="IPR036855">
    <property type="entry name" value="Znf_CCCH_sf"/>
</dbReference>
<dbReference type="AlphaFoldDB" id="A0A7N0TRG9"/>
<proteinExistence type="predicted"/>
<dbReference type="SMART" id="SM00356">
    <property type="entry name" value="ZnF_C3H1"/>
    <property type="match status" value="3"/>
</dbReference>
<keyword evidence="10" id="KW-1185">Reference proteome</keyword>
<dbReference type="Proteomes" id="UP000594263">
    <property type="component" value="Unplaced"/>
</dbReference>
<feature type="zinc finger region" description="C3H1-type" evidence="6">
    <location>
        <begin position="16"/>
        <end position="45"/>
    </location>
</feature>
<evidence type="ECO:0000313" key="9">
    <source>
        <dbReference type="EnsemblPlants" id="Kaladp0043s0153.1.v1.1"/>
    </source>
</evidence>
<feature type="compositionally biased region" description="Basic and acidic residues" evidence="7">
    <location>
        <begin position="474"/>
        <end position="493"/>
    </location>
</feature>
<name>A0A7N0TRG9_KALFE</name>
<feature type="compositionally biased region" description="Basic and acidic residues" evidence="7">
    <location>
        <begin position="417"/>
        <end position="426"/>
    </location>
</feature>
<feature type="compositionally biased region" description="Basic and acidic residues" evidence="7">
    <location>
        <begin position="337"/>
        <end position="355"/>
    </location>
</feature>
<dbReference type="FunFam" id="4.10.1000.10:FF:000021">
    <property type="entry name" value="Zinc finger CCCH domain-containing protein 17"/>
    <property type="match status" value="1"/>
</dbReference>
<dbReference type="InterPro" id="IPR041686">
    <property type="entry name" value="Znf-CCCH_3"/>
</dbReference>
<feature type="compositionally biased region" description="Basic and acidic residues" evidence="7">
    <location>
        <begin position="374"/>
        <end position="387"/>
    </location>
</feature>
<dbReference type="PANTHER" id="PTHR15725">
    <property type="entry name" value="ZN-FINGER, C-X8-C-X5-C-X3-H TYPE-CONTAINING"/>
    <property type="match status" value="1"/>
</dbReference>
<feature type="compositionally biased region" description="Polar residues" evidence="7">
    <location>
        <begin position="388"/>
        <end position="399"/>
    </location>
</feature>
<evidence type="ECO:0000256" key="5">
    <source>
        <dbReference type="ARBA" id="ARBA00023125"/>
    </source>
</evidence>
<evidence type="ECO:0000313" key="10">
    <source>
        <dbReference type="Proteomes" id="UP000594263"/>
    </source>
</evidence>
<organism evidence="9 10">
    <name type="scientific">Kalanchoe fedtschenkoi</name>
    <name type="common">Lavender scallops</name>
    <name type="synonym">South American air plant</name>
    <dbReference type="NCBI Taxonomy" id="63787"/>
    <lineage>
        <taxon>Eukaryota</taxon>
        <taxon>Viridiplantae</taxon>
        <taxon>Streptophyta</taxon>
        <taxon>Embryophyta</taxon>
        <taxon>Tracheophyta</taxon>
        <taxon>Spermatophyta</taxon>
        <taxon>Magnoliopsida</taxon>
        <taxon>eudicotyledons</taxon>
        <taxon>Gunneridae</taxon>
        <taxon>Pentapetalae</taxon>
        <taxon>Saxifragales</taxon>
        <taxon>Crassulaceae</taxon>
        <taxon>Kalanchoe</taxon>
    </lineage>
</organism>
<dbReference type="Pfam" id="PF15663">
    <property type="entry name" value="zf-CCCH_3"/>
    <property type="match status" value="1"/>
</dbReference>
<dbReference type="GO" id="GO:0008270">
    <property type="term" value="F:zinc ion binding"/>
    <property type="evidence" value="ECO:0007669"/>
    <property type="project" value="UniProtKB-KW"/>
</dbReference>
<dbReference type="GO" id="GO:0003677">
    <property type="term" value="F:DNA binding"/>
    <property type="evidence" value="ECO:0007669"/>
    <property type="project" value="UniProtKB-KW"/>
</dbReference>
<dbReference type="Pfam" id="PF00642">
    <property type="entry name" value="zf-CCCH"/>
    <property type="match status" value="1"/>
</dbReference>
<evidence type="ECO:0000256" key="1">
    <source>
        <dbReference type="ARBA" id="ARBA00022723"/>
    </source>
</evidence>
<feature type="compositionally biased region" description="Basic residues" evidence="7">
    <location>
        <begin position="427"/>
        <end position="436"/>
    </location>
</feature>
<feature type="domain" description="C3H1-type" evidence="8">
    <location>
        <begin position="47"/>
        <end position="73"/>
    </location>
</feature>
<feature type="domain" description="C3H1-type" evidence="8">
    <location>
        <begin position="106"/>
        <end position="133"/>
    </location>
</feature>
<accession>A0A7N0TRG9</accession>
<dbReference type="PROSITE" id="PS50103">
    <property type="entry name" value="ZF_C3H1"/>
    <property type="match status" value="3"/>
</dbReference>
<protein>
    <recommendedName>
        <fullName evidence="8">C3H1-type domain-containing protein</fullName>
    </recommendedName>
</protein>
<dbReference type="InterPro" id="IPR000571">
    <property type="entry name" value="Znf_CCCH"/>
</dbReference>
<feature type="region of interest" description="Disordered" evidence="7">
    <location>
        <begin position="316"/>
        <end position="622"/>
    </location>
</feature>
<dbReference type="Gramene" id="Kaladp0043s0153.1.v1.1">
    <property type="protein sequence ID" value="Kaladp0043s0153.1.v1.1"/>
    <property type="gene ID" value="Kaladp0043s0153.v1.1"/>
</dbReference>
<evidence type="ECO:0000256" key="3">
    <source>
        <dbReference type="ARBA" id="ARBA00022771"/>
    </source>
</evidence>
<dbReference type="Gene3D" id="4.10.1000.10">
    <property type="entry name" value="Zinc finger, CCCH-type"/>
    <property type="match status" value="2"/>
</dbReference>
<keyword evidence="1 6" id="KW-0479">Metal-binding</keyword>
<feature type="zinc finger region" description="C3H1-type" evidence="6">
    <location>
        <begin position="106"/>
        <end position="133"/>
    </location>
</feature>
<feature type="zinc finger region" description="C3H1-type" evidence="6">
    <location>
        <begin position="47"/>
        <end position="73"/>
    </location>
</feature>
<keyword evidence="4 6" id="KW-0862">Zinc</keyword>
<dbReference type="EnsemblPlants" id="Kaladp0043s0153.1.v1.1">
    <property type="protein sequence ID" value="Kaladp0043s0153.1.v1.1"/>
    <property type="gene ID" value="Kaladp0043s0153.v1.1"/>
</dbReference>
<evidence type="ECO:0000256" key="2">
    <source>
        <dbReference type="ARBA" id="ARBA00022737"/>
    </source>
</evidence>
<evidence type="ECO:0000259" key="8">
    <source>
        <dbReference type="PROSITE" id="PS50103"/>
    </source>
</evidence>